<proteinExistence type="predicted"/>
<dbReference type="AlphaFoldDB" id="A0A6A4S8L2"/>
<reference evidence="1 2" key="1">
    <citation type="submission" date="2019-06" db="EMBL/GenBank/DDBJ databases">
        <title>Draft genomes of female and male turbot (Scophthalmus maximus).</title>
        <authorList>
            <person name="Xu H."/>
            <person name="Xu X.-W."/>
            <person name="Shao C."/>
            <person name="Chen S."/>
        </authorList>
    </citation>
    <scope>NUCLEOTIDE SEQUENCE [LARGE SCALE GENOMIC DNA]</scope>
    <source>
        <strain evidence="1">Ysfricsl-2016a</strain>
        <tissue evidence="1">Blood</tissue>
    </source>
</reference>
<sequence>MDRVPPCRVKHVFNNGTVTIRQLSWMKFATSEINTFLAHCVMSRQLRGTVLLVKRTQTLVIFCRRGQSFPPLKDMDVTGAASGSSDIGHRRGELTLFPEPRETQGAIWASHSRHAIRQHSPELGFPPYPLLFVHLSIQSKER</sequence>
<name>A0A6A4S8L2_SCOMX</name>
<gene>
    <name evidence="1" type="ORF">F2P81_016111</name>
</gene>
<evidence type="ECO:0000313" key="1">
    <source>
        <dbReference type="EMBL" id="KAF0031556.1"/>
    </source>
</evidence>
<dbReference type="EMBL" id="VEVO01000014">
    <property type="protein sequence ID" value="KAF0031556.1"/>
    <property type="molecule type" value="Genomic_DNA"/>
</dbReference>
<evidence type="ECO:0000313" key="2">
    <source>
        <dbReference type="Proteomes" id="UP000438429"/>
    </source>
</evidence>
<organism evidence="1 2">
    <name type="scientific">Scophthalmus maximus</name>
    <name type="common">Turbot</name>
    <name type="synonym">Psetta maxima</name>
    <dbReference type="NCBI Taxonomy" id="52904"/>
    <lineage>
        <taxon>Eukaryota</taxon>
        <taxon>Metazoa</taxon>
        <taxon>Chordata</taxon>
        <taxon>Craniata</taxon>
        <taxon>Vertebrata</taxon>
        <taxon>Euteleostomi</taxon>
        <taxon>Actinopterygii</taxon>
        <taxon>Neopterygii</taxon>
        <taxon>Teleostei</taxon>
        <taxon>Neoteleostei</taxon>
        <taxon>Acanthomorphata</taxon>
        <taxon>Carangaria</taxon>
        <taxon>Pleuronectiformes</taxon>
        <taxon>Pleuronectoidei</taxon>
        <taxon>Scophthalmidae</taxon>
        <taxon>Scophthalmus</taxon>
    </lineage>
</organism>
<comment type="caution">
    <text evidence="1">The sequence shown here is derived from an EMBL/GenBank/DDBJ whole genome shotgun (WGS) entry which is preliminary data.</text>
</comment>
<dbReference type="Proteomes" id="UP000438429">
    <property type="component" value="Unassembled WGS sequence"/>
</dbReference>
<protein>
    <submittedName>
        <fullName evidence="1">Uncharacterized protein</fullName>
    </submittedName>
</protein>
<accession>A0A6A4S8L2</accession>